<dbReference type="EMBL" id="JBHMFC010000011">
    <property type="protein sequence ID" value="MFB9055954.1"/>
    <property type="molecule type" value="Genomic_DNA"/>
</dbReference>
<evidence type="ECO:0000313" key="3">
    <source>
        <dbReference type="EMBL" id="MFB9055954.1"/>
    </source>
</evidence>
<dbReference type="CDD" id="cd00146">
    <property type="entry name" value="PKD"/>
    <property type="match status" value="1"/>
</dbReference>
<keyword evidence="4" id="KW-1185">Reference proteome</keyword>
<accession>A0ABV5F996</accession>
<dbReference type="InterPro" id="IPR057171">
    <property type="entry name" value="DUF7849"/>
</dbReference>
<gene>
    <name evidence="3" type="ORF">ACFFU9_04295</name>
</gene>
<dbReference type="SUPFAM" id="SSF49299">
    <property type="entry name" value="PKD domain"/>
    <property type="match status" value="1"/>
</dbReference>
<feature type="signal peptide" evidence="1">
    <location>
        <begin position="1"/>
        <end position="19"/>
    </location>
</feature>
<dbReference type="InterPro" id="IPR000601">
    <property type="entry name" value="PKD_dom"/>
</dbReference>
<organism evidence="3 4">
    <name type="scientific">Mariniflexile ostreae</name>
    <dbReference type="NCBI Taxonomy" id="1520892"/>
    <lineage>
        <taxon>Bacteria</taxon>
        <taxon>Pseudomonadati</taxon>
        <taxon>Bacteroidota</taxon>
        <taxon>Flavobacteriia</taxon>
        <taxon>Flavobacteriales</taxon>
        <taxon>Flavobacteriaceae</taxon>
        <taxon>Mariniflexile</taxon>
    </lineage>
</organism>
<dbReference type="Pfam" id="PF24595">
    <property type="entry name" value="DUF7619"/>
    <property type="match status" value="1"/>
</dbReference>
<evidence type="ECO:0000259" key="2">
    <source>
        <dbReference type="PROSITE" id="PS50093"/>
    </source>
</evidence>
<protein>
    <submittedName>
        <fullName evidence="3">PKD domain-containing protein</fullName>
    </submittedName>
</protein>
<dbReference type="InterPro" id="IPR013783">
    <property type="entry name" value="Ig-like_fold"/>
</dbReference>
<proteinExistence type="predicted"/>
<name>A0ABV5F996_9FLAO</name>
<sequence length="652" mass="75718">MNKRLFFITVSLFCFSSQAQKETETDTITRTATIIHTANGNEVSFTPETPTLNQIAGAPKAFYSHYWEFGDGHYSTEENPKHVYKHKGDYDVRLWATNNYDTGKPPTTRPKKITISNVDTEYKDTASMEEDFLLKRNREPVPAEDMVVIMSYKNKKNYVTNGKLYLFYNELKYKADNFEWIETRTHHNEKKILTEALAYTHETDNENTYLASLENTLYKTAQVLQDSTEKMNLPLTLQESKSFYKNWSLLEFSNMQPNEERNIFVSLKTTPEMLKDTSAIISVRGIYVPDASYDNHKVKDMEMEIVTSHDPNKMSSNGTFMNYRLVRFKNLKYKIKFQNNGEGPANTIRLETDIPDMLDKSTLKVLDMYPKCDICPKREVLYSCLDTTFTDTQAIFTFKNIYLPGSEQKNVKEYDSTKGFVKYSIKFAKDFHKQKTKSRTAIIFDKNDPIITNYSTTRFLPGISIGAKTGYNAFSNLKNSESYFFGATLSPYKSYRWYWQVEFMNNFHNYDSEMKIQERLIEDSPQGLRLLERTTTNASYENMDWDIPVLIRYNVNNYIGLGAGLQNTFSLSEKQDQSVLIELFEGDKPDVPVFDSETSNIKTSDSFTNLRTGLLFEATAGFARIGPSLGARYILNFENDFNYWQFYAIWKF</sequence>
<dbReference type="Pfam" id="PF18911">
    <property type="entry name" value="PKD_4"/>
    <property type="match status" value="1"/>
</dbReference>
<dbReference type="Pfam" id="PF25233">
    <property type="entry name" value="DUF7849"/>
    <property type="match status" value="1"/>
</dbReference>
<feature type="chain" id="PRO_5046908915" evidence="1">
    <location>
        <begin position="20"/>
        <end position="652"/>
    </location>
</feature>
<evidence type="ECO:0000256" key="1">
    <source>
        <dbReference type="SAM" id="SignalP"/>
    </source>
</evidence>
<dbReference type="Proteomes" id="UP001589585">
    <property type="component" value="Unassembled WGS sequence"/>
</dbReference>
<dbReference type="InterPro" id="IPR035986">
    <property type="entry name" value="PKD_dom_sf"/>
</dbReference>
<reference evidence="3 4" key="1">
    <citation type="submission" date="2024-09" db="EMBL/GenBank/DDBJ databases">
        <authorList>
            <person name="Sun Q."/>
            <person name="Mori K."/>
        </authorList>
    </citation>
    <scope>NUCLEOTIDE SEQUENCE [LARGE SCALE GENOMIC DNA]</scope>
    <source>
        <strain evidence="3 4">CECT 8622</strain>
    </source>
</reference>
<keyword evidence="1" id="KW-0732">Signal</keyword>
<dbReference type="Gene3D" id="2.60.40.10">
    <property type="entry name" value="Immunoglobulins"/>
    <property type="match status" value="1"/>
</dbReference>
<evidence type="ECO:0000313" key="4">
    <source>
        <dbReference type="Proteomes" id="UP001589585"/>
    </source>
</evidence>
<dbReference type="InterPro" id="IPR055353">
    <property type="entry name" value="DUF7619"/>
</dbReference>
<comment type="caution">
    <text evidence="3">The sequence shown here is derived from an EMBL/GenBank/DDBJ whole genome shotgun (WGS) entry which is preliminary data.</text>
</comment>
<dbReference type="RefSeq" id="WP_379860146.1">
    <property type="nucleotide sequence ID" value="NZ_JBHMFC010000011.1"/>
</dbReference>
<feature type="domain" description="PKD" evidence="2">
    <location>
        <begin position="56"/>
        <end position="99"/>
    </location>
</feature>
<dbReference type="PROSITE" id="PS50093">
    <property type="entry name" value="PKD"/>
    <property type="match status" value="1"/>
</dbReference>